<dbReference type="Pfam" id="PF02244">
    <property type="entry name" value="Propep_M14"/>
    <property type="match status" value="1"/>
</dbReference>
<protein>
    <submittedName>
        <fullName evidence="14">Carboxypeptidase B-like</fullName>
    </submittedName>
</protein>
<sequence length="446" mass="51000">MGEYPTCPSHFKRVKTKLILILIMAAYIFARNEYYIGWKSYFVRPTSKDHVRTLVILGEKLDLDYLSPPHPEREAIVLVPPKHQLEFITRLKYFTIKYRTHADNVKAALDHDDELMRNWTNIILREGGTVMPYNSYLNLDAIYAYMQDISMKHQQTVTMVTAGHSFEGRPLRYLKISTTNFQRKIKKIIFIDAGIHAREWIAPPVVTWIIHKLTDHVTEPKMLDDFDWILMPVVNPDGYEFSFSEKRLWRKTRSTDTNPGSDKCPGVDGNRNFDIAWGATGTSSNPCSEIYRGNKAFSEVEIRAVRDIFQTYFNRISMYISMHSFGSMILYPWGHNSSVSKYSFNLHLASSAMIKAIQNVSLPNFPAYVNGNSGQTIFYTAGGAADDYAHNLGIPYSYTFELPGLSGGMEGFELDPKYIEQVCTETWLGIVAGITKTIKLAEKDRS</sequence>
<feature type="domain" description="Peptidase M14" evidence="12">
    <location>
        <begin position="135"/>
        <end position="437"/>
    </location>
</feature>
<keyword evidence="8" id="KW-0862">Zinc</keyword>
<evidence type="ECO:0000256" key="9">
    <source>
        <dbReference type="ARBA" id="ARBA00023049"/>
    </source>
</evidence>
<evidence type="ECO:0000256" key="8">
    <source>
        <dbReference type="ARBA" id="ARBA00022833"/>
    </source>
</evidence>
<feature type="active site" description="Proton donor/acceptor" evidence="11">
    <location>
        <position position="401"/>
    </location>
</feature>
<dbReference type="InterPro" id="IPR003146">
    <property type="entry name" value="M14A_act_pep"/>
</dbReference>
<gene>
    <name evidence="14" type="primary">LOC111354439</name>
</gene>
<dbReference type="Gene3D" id="3.30.70.340">
    <property type="entry name" value="Metallocarboxypeptidase-like"/>
    <property type="match status" value="1"/>
</dbReference>
<evidence type="ECO:0000256" key="4">
    <source>
        <dbReference type="ARBA" id="ARBA00022670"/>
    </source>
</evidence>
<dbReference type="FunFam" id="3.40.630.10:FF:000084">
    <property type="entry name" value="Carboxypeptidase B2"/>
    <property type="match status" value="1"/>
</dbReference>
<dbReference type="Proteomes" id="UP000301870">
    <property type="component" value="Chromosome 18"/>
</dbReference>
<evidence type="ECO:0000313" key="13">
    <source>
        <dbReference type="Proteomes" id="UP000301870"/>
    </source>
</evidence>
<evidence type="ECO:0000313" key="14">
    <source>
        <dbReference type="RefSeq" id="XP_022823674.1"/>
    </source>
</evidence>
<dbReference type="Gene3D" id="3.40.630.10">
    <property type="entry name" value="Zn peptidases"/>
    <property type="match status" value="1"/>
</dbReference>
<keyword evidence="10" id="KW-1015">Disulfide bond</keyword>
<dbReference type="PROSITE" id="PS00132">
    <property type="entry name" value="CARBOXYPEPT_ZN_1"/>
    <property type="match status" value="1"/>
</dbReference>
<dbReference type="PANTHER" id="PTHR11705:SF140">
    <property type="entry name" value="FI02848P-RELATED"/>
    <property type="match status" value="1"/>
</dbReference>
<evidence type="ECO:0000259" key="12">
    <source>
        <dbReference type="PROSITE" id="PS52035"/>
    </source>
</evidence>
<dbReference type="GO" id="GO:0005615">
    <property type="term" value="C:extracellular space"/>
    <property type="evidence" value="ECO:0007669"/>
    <property type="project" value="TreeGrafter"/>
</dbReference>
<reference evidence="14" key="1">
    <citation type="submission" date="2025-08" db="UniProtKB">
        <authorList>
            <consortium name="RefSeq"/>
        </authorList>
    </citation>
    <scope>IDENTIFICATION</scope>
    <source>
        <strain evidence="14">Ishihara</strain>
        <tissue evidence="14">Whole body</tissue>
    </source>
</reference>
<keyword evidence="3" id="KW-0121">Carboxypeptidase</keyword>
<evidence type="ECO:0000256" key="11">
    <source>
        <dbReference type="PROSITE-ProRule" id="PRU01379"/>
    </source>
</evidence>
<dbReference type="PANTHER" id="PTHR11705">
    <property type="entry name" value="PROTEASE FAMILY M14 CARBOXYPEPTIDASE A,B"/>
    <property type="match status" value="1"/>
</dbReference>
<dbReference type="KEGG" id="sliu:111354439"/>
<evidence type="ECO:0000256" key="7">
    <source>
        <dbReference type="ARBA" id="ARBA00022801"/>
    </source>
</evidence>
<comment type="cofactor">
    <cofactor evidence="1">
        <name>Zn(2+)</name>
        <dbReference type="ChEBI" id="CHEBI:29105"/>
    </cofactor>
</comment>
<name>A0A9J7E9S2_SPOLT</name>
<accession>A0A9J7E9S2</accession>
<keyword evidence="4" id="KW-0645">Protease</keyword>
<dbReference type="GeneID" id="111354439"/>
<keyword evidence="13" id="KW-1185">Reference proteome</keyword>
<dbReference type="Pfam" id="PF00246">
    <property type="entry name" value="Peptidase_M14"/>
    <property type="match status" value="1"/>
</dbReference>
<dbReference type="SUPFAM" id="SSF53187">
    <property type="entry name" value="Zn-dependent exopeptidases"/>
    <property type="match status" value="1"/>
</dbReference>
<dbReference type="PROSITE" id="PS52035">
    <property type="entry name" value="PEPTIDASE_M14"/>
    <property type="match status" value="1"/>
</dbReference>
<evidence type="ECO:0000256" key="10">
    <source>
        <dbReference type="ARBA" id="ARBA00023157"/>
    </source>
</evidence>
<keyword evidence="6" id="KW-0732">Signal</keyword>
<dbReference type="GO" id="GO:0006508">
    <property type="term" value="P:proteolysis"/>
    <property type="evidence" value="ECO:0007669"/>
    <property type="project" value="UniProtKB-KW"/>
</dbReference>
<dbReference type="AlphaFoldDB" id="A0A9J7E9S2"/>
<organism evidence="13 14">
    <name type="scientific">Spodoptera litura</name>
    <name type="common">Asian cotton leafworm</name>
    <dbReference type="NCBI Taxonomy" id="69820"/>
    <lineage>
        <taxon>Eukaryota</taxon>
        <taxon>Metazoa</taxon>
        <taxon>Ecdysozoa</taxon>
        <taxon>Arthropoda</taxon>
        <taxon>Hexapoda</taxon>
        <taxon>Insecta</taxon>
        <taxon>Pterygota</taxon>
        <taxon>Neoptera</taxon>
        <taxon>Endopterygota</taxon>
        <taxon>Lepidoptera</taxon>
        <taxon>Glossata</taxon>
        <taxon>Ditrysia</taxon>
        <taxon>Noctuoidea</taxon>
        <taxon>Noctuidae</taxon>
        <taxon>Amphipyrinae</taxon>
        <taxon>Spodoptera</taxon>
    </lineage>
</organism>
<comment type="similarity">
    <text evidence="2 11">Belongs to the peptidase M14 family.</text>
</comment>
<keyword evidence="7" id="KW-0378">Hydrolase</keyword>
<dbReference type="InterPro" id="IPR000834">
    <property type="entry name" value="Peptidase_M14"/>
</dbReference>
<dbReference type="GO" id="GO:0008270">
    <property type="term" value="F:zinc ion binding"/>
    <property type="evidence" value="ECO:0007669"/>
    <property type="project" value="InterPro"/>
</dbReference>
<dbReference type="PRINTS" id="PR00765">
    <property type="entry name" value="CRBOXYPTASEA"/>
</dbReference>
<keyword evidence="9" id="KW-0482">Metalloprotease</keyword>
<dbReference type="OrthoDB" id="3626597at2759"/>
<evidence type="ECO:0000256" key="3">
    <source>
        <dbReference type="ARBA" id="ARBA00022645"/>
    </source>
</evidence>
<dbReference type="SUPFAM" id="SSF54897">
    <property type="entry name" value="Protease propeptides/inhibitors"/>
    <property type="match status" value="1"/>
</dbReference>
<dbReference type="SMART" id="SM00631">
    <property type="entry name" value="Zn_pept"/>
    <property type="match status" value="1"/>
</dbReference>
<dbReference type="InterPro" id="IPR057246">
    <property type="entry name" value="CARBOXYPEPT_ZN_1"/>
</dbReference>
<evidence type="ECO:0000256" key="1">
    <source>
        <dbReference type="ARBA" id="ARBA00001947"/>
    </source>
</evidence>
<dbReference type="GO" id="GO:0004181">
    <property type="term" value="F:metallocarboxypeptidase activity"/>
    <property type="evidence" value="ECO:0007669"/>
    <property type="project" value="InterPro"/>
</dbReference>
<evidence type="ECO:0000256" key="5">
    <source>
        <dbReference type="ARBA" id="ARBA00022723"/>
    </source>
</evidence>
<dbReference type="RefSeq" id="XP_022823674.1">
    <property type="nucleotide sequence ID" value="XM_022967906.1"/>
</dbReference>
<evidence type="ECO:0000256" key="6">
    <source>
        <dbReference type="ARBA" id="ARBA00022729"/>
    </source>
</evidence>
<evidence type="ECO:0000256" key="2">
    <source>
        <dbReference type="ARBA" id="ARBA00005988"/>
    </source>
</evidence>
<proteinExistence type="inferred from homology"/>
<keyword evidence="5" id="KW-0479">Metal-binding</keyword>
<dbReference type="InterPro" id="IPR036990">
    <property type="entry name" value="M14A-like_propep"/>
</dbReference>